<sequence length="91" mass="9868">MAILSVTDQNYLNHAAYEAKKSILLSKHGCVAVANGKIIGRGHNSSRTQSSDGFICNTCSCHAEIAALRNLFHSCFTNTNGKYIKQIKGQP</sequence>
<protein>
    <recommendedName>
        <fullName evidence="1">CMP/dCMP-type deaminase domain-containing protein</fullName>
    </recommendedName>
</protein>
<name>A0A6C0AYK5_9ZZZZ</name>
<reference evidence="2" key="1">
    <citation type="journal article" date="2020" name="Nature">
        <title>Giant virus diversity and host interactions through global metagenomics.</title>
        <authorList>
            <person name="Schulz F."/>
            <person name="Roux S."/>
            <person name="Paez-Espino D."/>
            <person name="Jungbluth S."/>
            <person name="Walsh D.A."/>
            <person name="Denef V.J."/>
            <person name="McMahon K.D."/>
            <person name="Konstantinidis K.T."/>
            <person name="Eloe-Fadrosh E.A."/>
            <person name="Kyrpides N.C."/>
            <person name="Woyke T."/>
        </authorList>
    </citation>
    <scope>NUCLEOTIDE SEQUENCE</scope>
    <source>
        <strain evidence="2">GVMAG-S-ERX556022-25</strain>
    </source>
</reference>
<dbReference type="InterPro" id="IPR016193">
    <property type="entry name" value="Cytidine_deaminase-like"/>
</dbReference>
<dbReference type="Gene3D" id="3.40.140.10">
    <property type="entry name" value="Cytidine Deaminase, domain 2"/>
    <property type="match status" value="1"/>
</dbReference>
<dbReference type="Pfam" id="PF00383">
    <property type="entry name" value="dCMP_cyt_deam_1"/>
    <property type="match status" value="1"/>
</dbReference>
<dbReference type="AlphaFoldDB" id="A0A6C0AYK5"/>
<organism evidence="2">
    <name type="scientific">viral metagenome</name>
    <dbReference type="NCBI Taxonomy" id="1070528"/>
    <lineage>
        <taxon>unclassified sequences</taxon>
        <taxon>metagenomes</taxon>
        <taxon>organismal metagenomes</taxon>
    </lineage>
</organism>
<evidence type="ECO:0000259" key="1">
    <source>
        <dbReference type="PROSITE" id="PS51747"/>
    </source>
</evidence>
<dbReference type="PROSITE" id="PS51747">
    <property type="entry name" value="CYT_DCMP_DEAMINASES_2"/>
    <property type="match status" value="1"/>
</dbReference>
<feature type="domain" description="CMP/dCMP-type deaminase" evidence="1">
    <location>
        <begin position="7"/>
        <end position="91"/>
    </location>
</feature>
<dbReference type="InterPro" id="IPR002125">
    <property type="entry name" value="CMP_dCMP_dom"/>
</dbReference>
<proteinExistence type="predicted"/>
<dbReference type="SUPFAM" id="SSF53927">
    <property type="entry name" value="Cytidine deaminase-like"/>
    <property type="match status" value="1"/>
</dbReference>
<dbReference type="EMBL" id="MN738810">
    <property type="protein sequence ID" value="QHS84606.1"/>
    <property type="molecule type" value="Genomic_DNA"/>
</dbReference>
<accession>A0A6C0AYK5</accession>
<dbReference type="GO" id="GO:0003824">
    <property type="term" value="F:catalytic activity"/>
    <property type="evidence" value="ECO:0007669"/>
    <property type="project" value="InterPro"/>
</dbReference>
<evidence type="ECO:0000313" key="2">
    <source>
        <dbReference type="EMBL" id="QHS84606.1"/>
    </source>
</evidence>